<name>A0A4Z2JDY9_9TELE</name>
<protein>
    <submittedName>
        <fullName evidence="2">Uncharacterized protein</fullName>
    </submittedName>
</protein>
<accession>A0A4Z2JDY9</accession>
<reference evidence="2 3" key="1">
    <citation type="submission" date="2019-03" db="EMBL/GenBank/DDBJ databases">
        <title>First draft genome of Liparis tanakae, snailfish: a comprehensive survey of snailfish specific genes.</title>
        <authorList>
            <person name="Kim W."/>
            <person name="Song I."/>
            <person name="Jeong J.-H."/>
            <person name="Kim D."/>
            <person name="Kim S."/>
            <person name="Ryu S."/>
            <person name="Song J.Y."/>
            <person name="Lee S.K."/>
        </authorList>
    </citation>
    <scope>NUCLEOTIDE SEQUENCE [LARGE SCALE GENOMIC DNA]</scope>
    <source>
        <tissue evidence="2">Muscle</tissue>
    </source>
</reference>
<evidence type="ECO:0000313" key="3">
    <source>
        <dbReference type="Proteomes" id="UP000314294"/>
    </source>
</evidence>
<feature type="compositionally biased region" description="Polar residues" evidence="1">
    <location>
        <begin position="12"/>
        <end position="23"/>
    </location>
</feature>
<proteinExistence type="predicted"/>
<dbReference type="Proteomes" id="UP000314294">
    <property type="component" value="Unassembled WGS sequence"/>
</dbReference>
<gene>
    <name evidence="2" type="ORF">EYF80_001447</name>
</gene>
<keyword evidence="3" id="KW-1185">Reference proteome</keyword>
<feature type="compositionally biased region" description="Basic and acidic residues" evidence="1">
    <location>
        <begin position="145"/>
        <end position="156"/>
    </location>
</feature>
<evidence type="ECO:0000256" key="1">
    <source>
        <dbReference type="SAM" id="MobiDB-lite"/>
    </source>
</evidence>
<feature type="region of interest" description="Disordered" evidence="1">
    <location>
        <begin position="1"/>
        <end position="23"/>
    </location>
</feature>
<evidence type="ECO:0000313" key="2">
    <source>
        <dbReference type="EMBL" id="TNN88231.1"/>
    </source>
</evidence>
<dbReference type="EMBL" id="SRLO01000006">
    <property type="protein sequence ID" value="TNN88231.1"/>
    <property type="molecule type" value="Genomic_DNA"/>
</dbReference>
<dbReference type="AlphaFoldDB" id="A0A4Z2JDY9"/>
<feature type="region of interest" description="Disordered" evidence="1">
    <location>
        <begin position="145"/>
        <end position="165"/>
    </location>
</feature>
<organism evidence="2 3">
    <name type="scientific">Liparis tanakae</name>
    <name type="common">Tanaka's snailfish</name>
    <dbReference type="NCBI Taxonomy" id="230148"/>
    <lineage>
        <taxon>Eukaryota</taxon>
        <taxon>Metazoa</taxon>
        <taxon>Chordata</taxon>
        <taxon>Craniata</taxon>
        <taxon>Vertebrata</taxon>
        <taxon>Euteleostomi</taxon>
        <taxon>Actinopterygii</taxon>
        <taxon>Neopterygii</taxon>
        <taxon>Teleostei</taxon>
        <taxon>Neoteleostei</taxon>
        <taxon>Acanthomorphata</taxon>
        <taxon>Eupercaria</taxon>
        <taxon>Perciformes</taxon>
        <taxon>Cottioidei</taxon>
        <taxon>Cottales</taxon>
        <taxon>Liparidae</taxon>
        <taxon>Liparis</taxon>
    </lineage>
</organism>
<sequence>MKVPRCRMASRASEQTPRPNTESQLGISLCAAVWLGRMEGLEENRHHRGALLEGSLSPRGSLGSWGVEGGREPHLLHFQAAEEPTTKGDANWRRPTTEMLLHQAPSAAPHPQLPAEATIRIIEDPCQRAQHAVQLFVLSYGVRPERSDPSQERLEQQRPAMTDEPLRRSEALHRCVDMELCVQCVTDEPGQTDRCYRGCFSAGTAAAPMPDFSSRGVWVVVSGEPGFLHMERVSWKSEEVLIEHLFLS</sequence>
<comment type="caution">
    <text evidence="2">The sequence shown here is derived from an EMBL/GenBank/DDBJ whole genome shotgun (WGS) entry which is preliminary data.</text>
</comment>